<dbReference type="PANTHER" id="PTHR10903:SF184">
    <property type="entry name" value="GTP-BINDING PROTEIN A"/>
    <property type="match status" value="1"/>
</dbReference>
<dbReference type="GO" id="GO:0005525">
    <property type="term" value="F:GTP binding"/>
    <property type="evidence" value="ECO:0007669"/>
    <property type="project" value="UniProtKB-KW"/>
</dbReference>
<dbReference type="SUPFAM" id="SSF52540">
    <property type="entry name" value="P-loop containing nucleoside triphosphate hydrolases"/>
    <property type="match status" value="1"/>
</dbReference>
<gene>
    <name evidence="4" type="ORF">BC936DRAFT_144022</name>
</gene>
<dbReference type="InterPro" id="IPR006703">
    <property type="entry name" value="G_AIG1"/>
</dbReference>
<evidence type="ECO:0000259" key="3">
    <source>
        <dbReference type="Pfam" id="PF04548"/>
    </source>
</evidence>
<organism evidence="4 5">
    <name type="scientific">Jimgerdemannia flammicorona</name>
    <dbReference type="NCBI Taxonomy" id="994334"/>
    <lineage>
        <taxon>Eukaryota</taxon>
        <taxon>Fungi</taxon>
        <taxon>Fungi incertae sedis</taxon>
        <taxon>Mucoromycota</taxon>
        <taxon>Mucoromycotina</taxon>
        <taxon>Endogonomycetes</taxon>
        <taxon>Endogonales</taxon>
        <taxon>Endogonaceae</taxon>
        <taxon>Jimgerdemannia</taxon>
    </lineage>
</organism>
<keyword evidence="2" id="KW-0342">GTP-binding</keyword>
<dbReference type="Proteomes" id="UP000268093">
    <property type="component" value="Unassembled WGS sequence"/>
</dbReference>
<dbReference type="OrthoDB" id="8954335at2759"/>
<comment type="caution">
    <text evidence="4">The sequence shown here is derived from an EMBL/GenBank/DDBJ whole genome shotgun (WGS) entry which is preliminary data.</text>
</comment>
<reference evidence="4 5" key="1">
    <citation type="journal article" date="2018" name="New Phytol.">
        <title>Phylogenomics of Endogonaceae and evolution of mycorrhizas within Mucoromycota.</title>
        <authorList>
            <person name="Chang Y."/>
            <person name="Desiro A."/>
            <person name="Na H."/>
            <person name="Sandor L."/>
            <person name="Lipzen A."/>
            <person name="Clum A."/>
            <person name="Barry K."/>
            <person name="Grigoriev I.V."/>
            <person name="Martin F.M."/>
            <person name="Stajich J.E."/>
            <person name="Smith M.E."/>
            <person name="Bonito G."/>
            <person name="Spatafora J.W."/>
        </authorList>
    </citation>
    <scope>NUCLEOTIDE SEQUENCE [LARGE SCALE GENOMIC DNA]</scope>
    <source>
        <strain evidence="4 5">GMNB39</strain>
    </source>
</reference>
<accession>A0A432ZYC9</accession>
<dbReference type="PANTHER" id="PTHR10903">
    <property type="entry name" value="GTPASE, IMAP FAMILY MEMBER-RELATED"/>
    <property type="match status" value="1"/>
</dbReference>
<feature type="non-terminal residue" evidence="4">
    <location>
        <position position="123"/>
    </location>
</feature>
<sequence>MEETSDRYKIEAPAVLLVGKTGNVLLPTFSMMLSKNPKKLKYRTTPDWYFLGSGKSTLGNSLLGGGEVFEASNDPNSVTKYAKAEKLTIDGRPYNLVDTPGVFDTVTPGPQTLAEIARVIGEC</sequence>
<evidence type="ECO:0000313" key="4">
    <source>
        <dbReference type="EMBL" id="RUO95436.1"/>
    </source>
</evidence>
<dbReference type="Gene3D" id="3.40.50.300">
    <property type="entry name" value="P-loop containing nucleotide triphosphate hydrolases"/>
    <property type="match status" value="1"/>
</dbReference>
<name>A0A432ZYC9_9FUNG</name>
<dbReference type="AlphaFoldDB" id="A0A432ZYC9"/>
<keyword evidence="5" id="KW-1185">Reference proteome</keyword>
<dbReference type="InterPro" id="IPR045058">
    <property type="entry name" value="GIMA/IAN/Toc"/>
</dbReference>
<evidence type="ECO:0000256" key="2">
    <source>
        <dbReference type="ARBA" id="ARBA00023134"/>
    </source>
</evidence>
<proteinExistence type="predicted"/>
<evidence type="ECO:0000256" key="1">
    <source>
        <dbReference type="ARBA" id="ARBA00022741"/>
    </source>
</evidence>
<feature type="domain" description="AIG1-type G" evidence="3">
    <location>
        <begin position="52"/>
        <end position="119"/>
    </location>
</feature>
<keyword evidence="1" id="KW-0547">Nucleotide-binding</keyword>
<dbReference type="InterPro" id="IPR027417">
    <property type="entry name" value="P-loop_NTPase"/>
</dbReference>
<dbReference type="EMBL" id="RBNI01029913">
    <property type="protein sequence ID" value="RUO95436.1"/>
    <property type="molecule type" value="Genomic_DNA"/>
</dbReference>
<evidence type="ECO:0000313" key="5">
    <source>
        <dbReference type="Proteomes" id="UP000268093"/>
    </source>
</evidence>
<protein>
    <recommendedName>
        <fullName evidence="3">AIG1-type G domain-containing protein</fullName>
    </recommendedName>
</protein>
<dbReference type="Pfam" id="PF04548">
    <property type="entry name" value="AIG1"/>
    <property type="match status" value="1"/>
</dbReference>